<evidence type="ECO:0000256" key="7">
    <source>
        <dbReference type="ARBA" id="ARBA00023136"/>
    </source>
</evidence>
<evidence type="ECO:0000256" key="9">
    <source>
        <dbReference type="SAM" id="MobiDB-lite"/>
    </source>
</evidence>
<dbReference type="Proteomes" id="UP001201163">
    <property type="component" value="Unassembled WGS sequence"/>
</dbReference>
<comment type="subcellular location">
    <subcellularLocation>
        <location evidence="1">Golgi apparatus membrane</location>
        <topology evidence="1">Peripheral membrane protein</topology>
    </subcellularLocation>
</comment>
<evidence type="ECO:0000256" key="5">
    <source>
        <dbReference type="ARBA" id="ARBA00022927"/>
    </source>
</evidence>
<evidence type="ECO:0000313" key="12">
    <source>
        <dbReference type="EMBL" id="KAH9001596.1"/>
    </source>
</evidence>
<gene>
    <name evidence="12" type="ORF">EDB92DRAFT_1965884</name>
</gene>
<proteinExistence type="inferred from homology"/>
<dbReference type="PANTHER" id="PTHR12961:SF0">
    <property type="entry name" value="CONSERVED OLIGOMERIC GOLGI COMPLEX SUBUNIT 2"/>
    <property type="match status" value="1"/>
</dbReference>
<dbReference type="InterPro" id="IPR024602">
    <property type="entry name" value="COG_su2_N"/>
</dbReference>
<feature type="non-terminal residue" evidence="12">
    <location>
        <position position="1"/>
    </location>
</feature>
<dbReference type="PANTHER" id="PTHR12961">
    <property type="entry name" value="CONSERVED OLIGOMERIC GOLGI COMPLEX COMPONENT 2"/>
    <property type="match status" value="1"/>
</dbReference>
<reference evidence="12" key="1">
    <citation type="submission" date="2022-01" db="EMBL/GenBank/DDBJ databases">
        <title>Comparative genomics reveals a dynamic genome evolution in the ectomycorrhizal milk-cap (Lactarius) mushrooms.</title>
        <authorList>
            <consortium name="DOE Joint Genome Institute"/>
            <person name="Lebreton A."/>
            <person name="Tang N."/>
            <person name="Kuo A."/>
            <person name="LaButti K."/>
            <person name="Drula E."/>
            <person name="Barry K."/>
            <person name="Clum A."/>
            <person name="Lipzen A."/>
            <person name="Mousain D."/>
            <person name="Ng V."/>
            <person name="Wang R."/>
            <person name="Wang X."/>
            <person name="Dai Y."/>
            <person name="Henrissat B."/>
            <person name="Grigoriev I.V."/>
            <person name="Guerin-Laguette A."/>
            <person name="Yu F."/>
            <person name="Martin F.M."/>
        </authorList>
    </citation>
    <scope>NUCLEOTIDE SEQUENCE</scope>
    <source>
        <strain evidence="12">QP</strain>
    </source>
</reference>
<feature type="region of interest" description="Disordered" evidence="9">
    <location>
        <begin position="606"/>
        <end position="631"/>
    </location>
</feature>
<comment type="similarity">
    <text evidence="2">Belongs to the COG2 family.</text>
</comment>
<dbReference type="GO" id="GO:0017119">
    <property type="term" value="C:Golgi transport complex"/>
    <property type="evidence" value="ECO:0007669"/>
    <property type="project" value="TreeGrafter"/>
</dbReference>
<dbReference type="InterPro" id="IPR009316">
    <property type="entry name" value="COG2"/>
</dbReference>
<evidence type="ECO:0000259" key="10">
    <source>
        <dbReference type="Pfam" id="PF06148"/>
    </source>
</evidence>
<dbReference type="GO" id="GO:0000139">
    <property type="term" value="C:Golgi membrane"/>
    <property type="evidence" value="ECO:0007669"/>
    <property type="project" value="UniProtKB-SubCell"/>
</dbReference>
<evidence type="ECO:0000256" key="8">
    <source>
        <dbReference type="ARBA" id="ARBA00031344"/>
    </source>
</evidence>
<dbReference type="Pfam" id="PF06148">
    <property type="entry name" value="COG2_N"/>
    <property type="match status" value="1"/>
</dbReference>
<evidence type="ECO:0000256" key="3">
    <source>
        <dbReference type="ARBA" id="ARBA00020977"/>
    </source>
</evidence>
<feature type="domain" description="COG complex component COG2 C-terminal" evidence="11">
    <location>
        <begin position="495"/>
        <end position="830"/>
    </location>
</feature>
<evidence type="ECO:0000259" key="11">
    <source>
        <dbReference type="Pfam" id="PF12022"/>
    </source>
</evidence>
<dbReference type="EMBL" id="JAKELL010000001">
    <property type="protein sequence ID" value="KAH9001596.1"/>
    <property type="molecule type" value="Genomic_DNA"/>
</dbReference>
<name>A0AAD4LTE5_9AGAM</name>
<evidence type="ECO:0000313" key="13">
    <source>
        <dbReference type="Proteomes" id="UP001201163"/>
    </source>
</evidence>
<keyword evidence="4" id="KW-0813">Transport</keyword>
<feature type="compositionally biased region" description="Basic and acidic residues" evidence="9">
    <location>
        <begin position="195"/>
        <end position="204"/>
    </location>
</feature>
<dbReference type="InterPro" id="IPR024603">
    <property type="entry name" value="COG_complex_COG2_C"/>
</dbReference>
<evidence type="ECO:0000256" key="4">
    <source>
        <dbReference type="ARBA" id="ARBA00022448"/>
    </source>
</evidence>
<evidence type="ECO:0000256" key="1">
    <source>
        <dbReference type="ARBA" id="ARBA00004395"/>
    </source>
</evidence>
<evidence type="ECO:0000256" key="6">
    <source>
        <dbReference type="ARBA" id="ARBA00023034"/>
    </source>
</evidence>
<feature type="domain" description="Conserved oligomeric Golgi complex subunit 2 N-terminal" evidence="10">
    <location>
        <begin position="47"/>
        <end position="112"/>
    </location>
</feature>
<evidence type="ECO:0000256" key="2">
    <source>
        <dbReference type="ARBA" id="ARBA00007603"/>
    </source>
</evidence>
<protein>
    <recommendedName>
        <fullName evidence="3">Conserved oligomeric Golgi complex subunit 2</fullName>
    </recommendedName>
    <alternativeName>
        <fullName evidence="8">Component of oligomeric Golgi complex 2</fullName>
    </alternativeName>
</protein>
<feature type="region of interest" description="Disordered" evidence="9">
    <location>
        <begin position="178"/>
        <end position="207"/>
    </location>
</feature>
<dbReference type="GO" id="GO:0006891">
    <property type="term" value="P:intra-Golgi vesicle-mediated transport"/>
    <property type="evidence" value="ECO:0007669"/>
    <property type="project" value="TreeGrafter"/>
</dbReference>
<organism evidence="12 13">
    <name type="scientific">Lactarius akahatsu</name>
    <dbReference type="NCBI Taxonomy" id="416441"/>
    <lineage>
        <taxon>Eukaryota</taxon>
        <taxon>Fungi</taxon>
        <taxon>Dikarya</taxon>
        <taxon>Basidiomycota</taxon>
        <taxon>Agaricomycotina</taxon>
        <taxon>Agaricomycetes</taxon>
        <taxon>Russulales</taxon>
        <taxon>Russulaceae</taxon>
        <taxon>Lactarius</taxon>
    </lineage>
</organism>
<dbReference type="GO" id="GO:0015031">
    <property type="term" value="P:protein transport"/>
    <property type="evidence" value="ECO:0007669"/>
    <property type="project" value="UniProtKB-KW"/>
</dbReference>
<keyword evidence="5" id="KW-0653">Protein transport</keyword>
<dbReference type="GO" id="GO:0007030">
    <property type="term" value="P:Golgi organization"/>
    <property type="evidence" value="ECO:0007669"/>
    <property type="project" value="InterPro"/>
</dbReference>
<keyword evidence="6" id="KW-0333">Golgi apparatus</keyword>
<keyword evidence="13" id="KW-1185">Reference proteome</keyword>
<keyword evidence="7" id="KW-0472">Membrane</keyword>
<dbReference type="AlphaFoldDB" id="A0AAD4LTE5"/>
<accession>A0AAD4LTE5</accession>
<dbReference type="Pfam" id="PF12022">
    <property type="entry name" value="COG2_C"/>
    <property type="match status" value="1"/>
</dbReference>
<comment type="caution">
    <text evidence="12">The sequence shown here is derived from an EMBL/GenBank/DDBJ whole genome shotgun (WGS) entry which is preliminary data.</text>
</comment>
<sequence length="871" mass="97832">SPSDDPFELERLADELEARAWAHEHSIDTGAHELPLYTPLTHGDPFLTATQFNIEEFLLSRAHTSLPELRTELRDYLATLKEELVQLINDDYEAFISLSTDLRGEGTRLERLKLPLGDLKSQILESRQRLSLVQDAVQGKLKKRSDLRDEKTYLHLLLKVSESVTRLESLLLIASPDGPSSSEFRTLPLKSLGRQSEDSDDRPRGNRAKHLVRVAAEYTHLLYHVTKAQAVTRTAFVDEIQWRISRIQSTLSSDLDHLFSDSVIALSTGKLPEDDKKKRMADLTECLRTYDALQLWRDAEDVLRRNVLRDFVKKSIFPGALHTSHTLSLPQTPFPIHENASPPGTARTPYEPFTAFASRTNPFDVALAAAPRLDETDNPLAVLYNGILSFVERDVKRIMDIAERISARIGQRANGVDDGASAKGFEIFANVVWAELARALMDDLGNTLFATGRPDEFRRNYETTQAFIRSLQYLAPSDRAIQVMVTHPTFLSFERRWQLPVYFQLRWKDIVTRLEDALSVSKLEPESNLKKAEITPFVMSSTAAVWSAMATCWDRNVFVPQLAHRFWKLMLQILSRYRTWIENSLPAYPLGPPKPIPEKLLTTGETTKSISRASTPTTPGQAEGNSSESTSADDALLRQCAAVIADAKLLQSQTWMLWRDEVSPMLAPVFNANFQWIDALRSILQGLSALIPPLSSQIISILTRRASDALQPVRSMPLQFRAMSNKRPPSEPSFFVVGVLRPVRAFFGMESGTGPGAPLKEELMQSFAEEVFEAVVQKYIIYVTTMRKKEESLRKLKKGKKTPFSLFGGGPKEEDGRDEERIRQQMALDVEAFGKDAETLGVDVQGSVSFKSLLEIAIAPLNDDASAPTPT</sequence>